<evidence type="ECO:0000313" key="2">
    <source>
        <dbReference type="Proteomes" id="UP000243459"/>
    </source>
</evidence>
<dbReference type="InterPro" id="IPR053316">
    <property type="entry name" value="Epigenetic_reg_gene_expr"/>
</dbReference>
<dbReference type="PANTHER" id="PTHR36309:SF1">
    <property type="entry name" value="RNA-BINDING (RRM_RBD_RNP MOTIFS) FAMILY PROTEIN"/>
    <property type="match status" value="1"/>
</dbReference>
<accession>A0A5P1EYQ5</accession>
<dbReference type="Proteomes" id="UP000243459">
    <property type="component" value="Chromosome 4"/>
</dbReference>
<reference evidence="2" key="1">
    <citation type="journal article" date="2017" name="Nat. Commun.">
        <title>The asparagus genome sheds light on the origin and evolution of a young Y chromosome.</title>
        <authorList>
            <person name="Harkess A."/>
            <person name="Zhou J."/>
            <person name="Xu C."/>
            <person name="Bowers J.E."/>
            <person name="Van der Hulst R."/>
            <person name="Ayyampalayam S."/>
            <person name="Mercati F."/>
            <person name="Riccardi P."/>
            <person name="McKain M.R."/>
            <person name="Kakrana A."/>
            <person name="Tang H."/>
            <person name="Ray J."/>
            <person name="Groenendijk J."/>
            <person name="Arikit S."/>
            <person name="Mathioni S.M."/>
            <person name="Nakano M."/>
            <person name="Shan H."/>
            <person name="Telgmann-Rauber A."/>
            <person name="Kanno A."/>
            <person name="Yue Z."/>
            <person name="Chen H."/>
            <person name="Li W."/>
            <person name="Chen Y."/>
            <person name="Xu X."/>
            <person name="Zhang Y."/>
            <person name="Luo S."/>
            <person name="Chen H."/>
            <person name="Gao J."/>
            <person name="Mao Z."/>
            <person name="Pires J.C."/>
            <person name="Luo M."/>
            <person name="Kudrna D."/>
            <person name="Wing R.A."/>
            <person name="Meyers B.C."/>
            <person name="Yi K."/>
            <person name="Kong H."/>
            <person name="Lavrijsen P."/>
            <person name="Sunseri F."/>
            <person name="Falavigna A."/>
            <person name="Ye Y."/>
            <person name="Leebens-Mack J.H."/>
            <person name="Chen G."/>
        </authorList>
    </citation>
    <scope>NUCLEOTIDE SEQUENCE [LARGE SCALE GENOMIC DNA]</scope>
    <source>
        <strain evidence="2">cv. DH0086</strain>
    </source>
</reference>
<name>A0A5P1EYQ5_ASPOF</name>
<evidence type="ECO:0000313" key="1">
    <source>
        <dbReference type="EMBL" id="ONK71004.1"/>
    </source>
</evidence>
<proteinExistence type="predicted"/>
<protein>
    <submittedName>
        <fullName evidence="1">Uncharacterized protein</fullName>
    </submittedName>
</protein>
<dbReference type="PANTHER" id="PTHR36309">
    <property type="entry name" value="RNA-BINDING (RRM/RBD/RNP MOTIFS) FAMILY PROTEIN"/>
    <property type="match status" value="1"/>
</dbReference>
<dbReference type="EMBL" id="CM007384">
    <property type="protein sequence ID" value="ONK71004.1"/>
    <property type="molecule type" value="Genomic_DNA"/>
</dbReference>
<organism evidence="1 2">
    <name type="scientific">Asparagus officinalis</name>
    <name type="common">Garden asparagus</name>
    <dbReference type="NCBI Taxonomy" id="4686"/>
    <lineage>
        <taxon>Eukaryota</taxon>
        <taxon>Viridiplantae</taxon>
        <taxon>Streptophyta</taxon>
        <taxon>Embryophyta</taxon>
        <taxon>Tracheophyta</taxon>
        <taxon>Spermatophyta</taxon>
        <taxon>Magnoliopsida</taxon>
        <taxon>Liliopsida</taxon>
        <taxon>Asparagales</taxon>
        <taxon>Asparagaceae</taxon>
        <taxon>Asparagoideae</taxon>
        <taxon>Asparagus</taxon>
    </lineage>
</organism>
<dbReference type="AlphaFoldDB" id="A0A5P1EYQ5"/>
<sequence length="79" mass="9358">MSCEVEKCKLRVWSVLEKCNVMATLDEEEKLAKQQEETLKAHYNKFEMIESVMQDSSAPRLARKYGFNLAMDDEWHDRD</sequence>
<keyword evidence="2" id="KW-1185">Reference proteome</keyword>
<dbReference type="Gramene" id="ONK71004">
    <property type="protein sequence ID" value="ONK71004"/>
    <property type="gene ID" value="A4U43_C04F3730"/>
</dbReference>
<gene>
    <name evidence="1" type="ORF">A4U43_C04F3730</name>
</gene>